<sequence length="131" mass="15119">MNRRKSREVAMKILFSMTISGEEITGAMENFKIAEFDELDQVDFEYVQMILEGVAEHKEDIDKNIQEKLHNWKISRLSNMSLTIMRIAIFEIENVEDVPAKVAVNEAIELGKIYCEDKAKDLINGVLHNFV</sequence>
<comment type="caution">
    <text evidence="8">The sequence shown here is derived from an EMBL/GenBank/DDBJ whole genome shotgun (WGS) entry which is preliminary data.</text>
</comment>
<keyword evidence="2 6" id="KW-0889">Transcription antitermination</keyword>
<dbReference type="Pfam" id="PF01029">
    <property type="entry name" value="NusB"/>
    <property type="match status" value="1"/>
</dbReference>
<reference evidence="8" key="1">
    <citation type="journal article" date="2021" name="mSystems">
        <title>Bacteria and Archaea Synergistically Convert Glycine Betaine to Biogenic Methane in the Formosa Cold Seep of the South China Sea.</title>
        <authorList>
            <person name="Li L."/>
            <person name="Zhang W."/>
            <person name="Zhang S."/>
            <person name="Song L."/>
            <person name="Sun Q."/>
            <person name="Zhang H."/>
            <person name="Xiang H."/>
            <person name="Dong X."/>
        </authorList>
    </citation>
    <scope>NUCLEOTIDE SEQUENCE</scope>
    <source>
        <strain evidence="8">ZWT</strain>
    </source>
</reference>
<dbReference type="EMBL" id="JAGSOJ010000007">
    <property type="protein sequence ID" value="MCM1992742.1"/>
    <property type="molecule type" value="Genomic_DNA"/>
</dbReference>
<protein>
    <recommendedName>
        <fullName evidence="6">Transcription antitermination protein NusB</fullName>
    </recommendedName>
    <alternativeName>
        <fullName evidence="6">Antitermination factor NusB</fullName>
    </alternativeName>
</protein>
<evidence type="ECO:0000256" key="4">
    <source>
        <dbReference type="ARBA" id="ARBA00023015"/>
    </source>
</evidence>
<dbReference type="InterPro" id="IPR006027">
    <property type="entry name" value="NusB_RsmB_TIM44"/>
</dbReference>
<comment type="function">
    <text evidence="6">Involved in transcription antitermination. Required for transcription of ribosomal RNA (rRNA) genes. Binds specifically to the boxA antiterminator sequence of the ribosomal RNA (rrn) operons.</text>
</comment>
<dbReference type="RefSeq" id="WP_250861913.1">
    <property type="nucleotide sequence ID" value="NZ_JAGSOJ010000007.1"/>
</dbReference>
<dbReference type="InterPro" id="IPR035926">
    <property type="entry name" value="NusB-like_sf"/>
</dbReference>
<evidence type="ECO:0000256" key="2">
    <source>
        <dbReference type="ARBA" id="ARBA00022814"/>
    </source>
</evidence>
<reference evidence="8" key="2">
    <citation type="submission" date="2021-04" db="EMBL/GenBank/DDBJ databases">
        <authorList>
            <person name="Dong X."/>
        </authorList>
    </citation>
    <scope>NUCLEOTIDE SEQUENCE</scope>
    <source>
        <strain evidence="8">ZWT</strain>
    </source>
</reference>
<evidence type="ECO:0000256" key="6">
    <source>
        <dbReference type="HAMAP-Rule" id="MF_00073"/>
    </source>
</evidence>
<keyword evidence="5 6" id="KW-0804">Transcription</keyword>
<dbReference type="GO" id="GO:0031564">
    <property type="term" value="P:transcription antitermination"/>
    <property type="evidence" value="ECO:0007669"/>
    <property type="project" value="UniProtKB-KW"/>
</dbReference>
<dbReference type="GO" id="GO:0005829">
    <property type="term" value="C:cytosol"/>
    <property type="evidence" value="ECO:0007669"/>
    <property type="project" value="TreeGrafter"/>
</dbReference>
<dbReference type="PANTHER" id="PTHR11078:SF3">
    <property type="entry name" value="ANTITERMINATION NUSB DOMAIN-CONTAINING PROTEIN"/>
    <property type="match status" value="1"/>
</dbReference>
<dbReference type="Proteomes" id="UP001056429">
    <property type="component" value="Unassembled WGS sequence"/>
</dbReference>
<feature type="domain" description="NusB/RsmB/TIM44" evidence="7">
    <location>
        <begin position="4"/>
        <end position="130"/>
    </location>
</feature>
<proteinExistence type="inferred from homology"/>
<organism evidence="8 9">
    <name type="scientific">Oceanirhabdus seepicola</name>
    <dbReference type="NCBI Taxonomy" id="2828781"/>
    <lineage>
        <taxon>Bacteria</taxon>
        <taxon>Bacillati</taxon>
        <taxon>Bacillota</taxon>
        <taxon>Clostridia</taxon>
        <taxon>Eubacteriales</taxon>
        <taxon>Clostridiaceae</taxon>
        <taxon>Oceanirhabdus</taxon>
    </lineage>
</organism>
<accession>A0A9J6PAA8</accession>
<dbReference type="SUPFAM" id="SSF48013">
    <property type="entry name" value="NusB-like"/>
    <property type="match status" value="1"/>
</dbReference>
<evidence type="ECO:0000259" key="7">
    <source>
        <dbReference type="Pfam" id="PF01029"/>
    </source>
</evidence>
<evidence type="ECO:0000313" key="9">
    <source>
        <dbReference type="Proteomes" id="UP001056429"/>
    </source>
</evidence>
<dbReference type="GO" id="GO:0006353">
    <property type="term" value="P:DNA-templated transcription termination"/>
    <property type="evidence" value="ECO:0007669"/>
    <property type="project" value="UniProtKB-UniRule"/>
</dbReference>
<dbReference type="NCBIfam" id="TIGR01951">
    <property type="entry name" value="nusB"/>
    <property type="match status" value="1"/>
</dbReference>
<keyword evidence="3 6" id="KW-0694">RNA-binding</keyword>
<evidence type="ECO:0000313" key="8">
    <source>
        <dbReference type="EMBL" id="MCM1992742.1"/>
    </source>
</evidence>
<evidence type="ECO:0000256" key="1">
    <source>
        <dbReference type="ARBA" id="ARBA00005952"/>
    </source>
</evidence>
<keyword evidence="9" id="KW-1185">Reference proteome</keyword>
<dbReference type="GO" id="GO:0003723">
    <property type="term" value="F:RNA binding"/>
    <property type="evidence" value="ECO:0007669"/>
    <property type="project" value="UniProtKB-UniRule"/>
</dbReference>
<dbReference type="HAMAP" id="MF_00073">
    <property type="entry name" value="NusB"/>
    <property type="match status" value="1"/>
</dbReference>
<gene>
    <name evidence="6 8" type="primary">nusB</name>
    <name evidence="8" type="ORF">KDK92_23745</name>
</gene>
<dbReference type="Gene3D" id="1.10.940.10">
    <property type="entry name" value="NusB-like"/>
    <property type="match status" value="1"/>
</dbReference>
<keyword evidence="4 6" id="KW-0805">Transcription regulation</keyword>
<evidence type="ECO:0000256" key="5">
    <source>
        <dbReference type="ARBA" id="ARBA00023163"/>
    </source>
</evidence>
<dbReference type="InterPro" id="IPR011605">
    <property type="entry name" value="NusB_fam"/>
</dbReference>
<evidence type="ECO:0000256" key="3">
    <source>
        <dbReference type="ARBA" id="ARBA00022884"/>
    </source>
</evidence>
<dbReference type="PANTHER" id="PTHR11078">
    <property type="entry name" value="N UTILIZATION SUBSTANCE PROTEIN B-RELATED"/>
    <property type="match status" value="1"/>
</dbReference>
<comment type="similarity">
    <text evidence="1 6">Belongs to the NusB family.</text>
</comment>
<name>A0A9J6PAA8_9CLOT</name>
<dbReference type="AlphaFoldDB" id="A0A9J6PAA8"/>